<dbReference type="InParanoid" id="A0A1H9D1G4"/>
<dbReference type="GO" id="GO:0005737">
    <property type="term" value="C:cytoplasm"/>
    <property type="evidence" value="ECO:0007669"/>
    <property type="project" value="TreeGrafter"/>
</dbReference>
<reference evidence="4" key="1">
    <citation type="submission" date="2016-10" db="EMBL/GenBank/DDBJ databases">
        <authorList>
            <person name="Varghese N."/>
            <person name="Submissions S."/>
        </authorList>
    </citation>
    <scope>NUCLEOTIDE SEQUENCE [LARGE SCALE GENOMIC DNA]</scope>
    <source>
        <strain evidence="4">DSM 24740</strain>
    </source>
</reference>
<organism evidence="3 4">
    <name type="scientific">Neolewinella agarilytica</name>
    <dbReference type="NCBI Taxonomy" id="478744"/>
    <lineage>
        <taxon>Bacteria</taxon>
        <taxon>Pseudomonadati</taxon>
        <taxon>Bacteroidota</taxon>
        <taxon>Saprospiria</taxon>
        <taxon>Saprospirales</taxon>
        <taxon>Lewinellaceae</taxon>
        <taxon>Neolewinella</taxon>
    </lineage>
</organism>
<evidence type="ECO:0000313" key="3">
    <source>
        <dbReference type="EMBL" id="SEQ07274.1"/>
    </source>
</evidence>
<keyword evidence="4" id="KW-1185">Reference proteome</keyword>
<name>A0A1H9D1G4_9BACT</name>
<dbReference type="RefSeq" id="WP_090166395.1">
    <property type="nucleotide sequence ID" value="NZ_FOFB01000005.1"/>
</dbReference>
<dbReference type="Proteomes" id="UP000199021">
    <property type="component" value="Unassembled WGS sequence"/>
</dbReference>
<dbReference type="PANTHER" id="PTHR31901:SF9">
    <property type="entry name" value="GH3 DOMAIN-CONTAINING PROTEIN"/>
    <property type="match status" value="1"/>
</dbReference>
<feature type="domain" description="GH3 C-terminal" evidence="2">
    <location>
        <begin position="384"/>
        <end position="494"/>
    </location>
</feature>
<dbReference type="PANTHER" id="PTHR31901">
    <property type="entry name" value="GH3 DOMAIN-CONTAINING PROTEIN"/>
    <property type="match status" value="1"/>
</dbReference>
<dbReference type="InterPro" id="IPR055377">
    <property type="entry name" value="GH3_M"/>
</dbReference>
<dbReference type="Pfam" id="PF03321">
    <property type="entry name" value="GH3"/>
    <property type="match status" value="1"/>
</dbReference>
<accession>A0A1H9D1G4</accession>
<dbReference type="OrthoDB" id="5678283at2"/>
<protein>
    <submittedName>
        <fullName evidence="3">GH3 auxin-responsive promoter</fullName>
    </submittedName>
</protein>
<evidence type="ECO:0000313" key="4">
    <source>
        <dbReference type="Proteomes" id="UP000199021"/>
    </source>
</evidence>
<evidence type="ECO:0000259" key="1">
    <source>
        <dbReference type="Pfam" id="PF23571"/>
    </source>
</evidence>
<dbReference type="GO" id="GO:0016881">
    <property type="term" value="F:acid-amino acid ligase activity"/>
    <property type="evidence" value="ECO:0007669"/>
    <property type="project" value="TreeGrafter"/>
</dbReference>
<dbReference type="AlphaFoldDB" id="A0A1H9D1G4"/>
<dbReference type="STRING" id="478744.SAMN05444359_105106"/>
<gene>
    <name evidence="3" type="ORF">SAMN05444359_105106</name>
</gene>
<dbReference type="EMBL" id="FOFB01000005">
    <property type="protein sequence ID" value="SEQ07274.1"/>
    <property type="molecule type" value="Genomic_DNA"/>
</dbReference>
<feature type="domain" description="GH3 middle" evidence="1">
    <location>
        <begin position="298"/>
        <end position="367"/>
    </location>
</feature>
<dbReference type="Pfam" id="PF23571">
    <property type="entry name" value="GH3_M"/>
    <property type="match status" value="1"/>
</dbReference>
<evidence type="ECO:0000259" key="2">
    <source>
        <dbReference type="Pfam" id="PF23572"/>
    </source>
</evidence>
<dbReference type="InterPro" id="IPR004993">
    <property type="entry name" value="GH3"/>
</dbReference>
<dbReference type="InterPro" id="IPR055378">
    <property type="entry name" value="GH3_C"/>
</dbReference>
<sequence>MFKVVNALFRTYLGRYRKELAMHYEDPLALQAEVLDHILRTNRNTAFGREHDFHAIIKDRRRFSAEIPVRTYEEHLPYLQRILSGESRVLVHDAPDWVSTTSGTTGATKYLPVAHTSIRDIHLKGSWMSLACLYEKDEELQVFGSRNLLIGGALKGLHPSLNLPQGDISALIINSIPRIMRPFYIPDVELATAVNYEEKIEKIAHLAAEEPGITVLGGVPTWNLPLYRRILEIHGGENMLDVWPEARVFKHGGVNFAPYRTEFEKLFPAEDFIFQEIYNATEGFFGVQDRDDLRTMLLLLNAGVYYEFVKWEDYQRGSRYTVSIDGVRTGEVYVMIITTVAGLYRYPMGDLIEFTETNPYRIKILGRTQEFINAFGEDLLRSEAEGALMEACAATGASVRDFTIGPVYIGVDKPGRHHWVVEFEQTPADLEQFNQLLDQALIDANYNYAAKRSNNFAISRHELTVAPPGFFRDWLKSRGKQGGQHKVPRLANHRNILEDVYRRLQSMGYVD</sequence>
<dbReference type="Pfam" id="PF23572">
    <property type="entry name" value="GH3_C"/>
    <property type="match status" value="1"/>
</dbReference>
<proteinExistence type="predicted"/>